<dbReference type="EMBL" id="OU899036">
    <property type="protein sequence ID" value="CAH1732922.1"/>
    <property type="molecule type" value="Genomic_DNA"/>
</dbReference>
<proteinExistence type="predicted"/>
<evidence type="ECO:0000313" key="2">
    <source>
        <dbReference type="Proteomes" id="UP001154329"/>
    </source>
</evidence>
<reference evidence="1" key="1">
    <citation type="submission" date="2022-02" db="EMBL/GenBank/DDBJ databases">
        <authorList>
            <person name="King R."/>
        </authorList>
    </citation>
    <scope>NUCLEOTIDE SEQUENCE</scope>
</reference>
<evidence type="ECO:0000313" key="1">
    <source>
        <dbReference type="EMBL" id="CAH1732922.1"/>
    </source>
</evidence>
<dbReference type="AlphaFoldDB" id="A0A9P0JBA1"/>
<keyword evidence="2" id="KW-1185">Reference proteome</keyword>
<sequence>MVLYNVPLITCKISKKISAVNIPKRSLFSSMSDQRIKMKTSCYHAIMFPLGLDHIHDECHDGFVTIPCQTKCNTQDMKKFKNNNSLEFIDDDGTHGKQNLAVIQSWIDRMDETLKHHKKLQQEEIWSRVLQ</sequence>
<accession>A0A9P0JBA1</accession>
<gene>
    <name evidence="1" type="ORF">APHIGO_LOCUS9334</name>
</gene>
<dbReference type="Proteomes" id="UP001154329">
    <property type="component" value="Chromosome 3"/>
</dbReference>
<protein>
    <submittedName>
        <fullName evidence="1">Uncharacterized protein</fullName>
    </submittedName>
</protein>
<organism evidence="1 2">
    <name type="scientific">Aphis gossypii</name>
    <name type="common">Cotton aphid</name>
    <dbReference type="NCBI Taxonomy" id="80765"/>
    <lineage>
        <taxon>Eukaryota</taxon>
        <taxon>Metazoa</taxon>
        <taxon>Ecdysozoa</taxon>
        <taxon>Arthropoda</taxon>
        <taxon>Hexapoda</taxon>
        <taxon>Insecta</taxon>
        <taxon>Pterygota</taxon>
        <taxon>Neoptera</taxon>
        <taxon>Paraneoptera</taxon>
        <taxon>Hemiptera</taxon>
        <taxon>Sternorrhyncha</taxon>
        <taxon>Aphidomorpha</taxon>
        <taxon>Aphidoidea</taxon>
        <taxon>Aphididae</taxon>
        <taxon>Aphidini</taxon>
        <taxon>Aphis</taxon>
        <taxon>Aphis</taxon>
    </lineage>
</organism>
<reference evidence="1" key="2">
    <citation type="submission" date="2022-10" db="EMBL/GenBank/DDBJ databases">
        <authorList>
            <consortium name="ENA_rothamsted_submissions"/>
            <consortium name="culmorum"/>
            <person name="King R."/>
        </authorList>
    </citation>
    <scope>NUCLEOTIDE SEQUENCE</scope>
</reference>
<name>A0A9P0JBA1_APHGO</name>